<dbReference type="EMBL" id="FQUZ01000002">
    <property type="protein sequence ID" value="SHE41690.1"/>
    <property type="molecule type" value="Genomic_DNA"/>
</dbReference>
<reference evidence="8 9" key="1">
    <citation type="submission" date="2016-11" db="EMBL/GenBank/DDBJ databases">
        <authorList>
            <person name="Jaros S."/>
            <person name="Januszkiewicz K."/>
            <person name="Wedrychowicz H."/>
        </authorList>
    </citation>
    <scope>NUCLEOTIDE SEQUENCE [LARGE SCALE GENOMIC DNA]</scope>
    <source>
        <strain evidence="8 9">DSM 16112</strain>
    </source>
</reference>
<keyword evidence="9" id="KW-1185">Reference proteome</keyword>
<dbReference type="InterPro" id="IPR004872">
    <property type="entry name" value="Lipoprotein_NlpA"/>
</dbReference>
<dbReference type="PANTHER" id="PTHR30429:SF1">
    <property type="entry name" value="D-METHIONINE-BINDING LIPOPROTEIN METQ-RELATED"/>
    <property type="match status" value="1"/>
</dbReference>
<comment type="similarity">
    <text evidence="6">Belongs to the nlpA lipoprotein family.</text>
</comment>
<dbReference type="PIRSF" id="PIRSF002854">
    <property type="entry name" value="MetQ"/>
    <property type="match status" value="1"/>
</dbReference>
<protein>
    <recommendedName>
        <fullName evidence="6">Lipoprotein</fullName>
    </recommendedName>
</protein>
<dbReference type="Proteomes" id="UP000184327">
    <property type="component" value="Unassembled WGS sequence"/>
</dbReference>
<dbReference type="AlphaFoldDB" id="A0A1M4TB78"/>
<dbReference type="Gene3D" id="3.40.190.10">
    <property type="entry name" value="Periplasmic binding protein-like II"/>
    <property type="match status" value="2"/>
</dbReference>
<evidence type="ECO:0000256" key="1">
    <source>
        <dbReference type="ARBA" id="ARBA00004635"/>
    </source>
</evidence>
<dbReference type="OrthoDB" id="9812878at2"/>
<comment type="subcellular location">
    <subcellularLocation>
        <location evidence="1">Membrane</location>
        <topology evidence="1">Lipid-anchor</topology>
    </subcellularLocation>
</comment>
<dbReference type="NCBIfam" id="TIGR00363">
    <property type="entry name" value="MetQ/NlpA family lipoprotein"/>
    <property type="match status" value="1"/>
</dbReference>
<evidence type="ECO:0000256" key="3">
    <source>
        <dbReference type="ARBA" id="ARBA00023136"/>
    </source>
</evidence>
<proteinExistence type="inferred from homology"/>
<dbReference type="PANTHER" id="PTHR30429">
    <property type="entry name" value="D-METHIONINE-BINDING LIPOPROTEIN METQ"/>
    <property type="match status" value="1"/>
</dbReference>
<dbReference type="STRING" id="1122156.SAMN02745117_00273"/>
<evidence type="ECO:0000256" key="6">
    <source>
        <dbReference type="PIRNR" id="PIRNR002854"/>
    </source>
</evidence>
<evidence type="ECO:0000256" key="4">
    <source>
        <dbReference type="ARBA" id="ARBA00023139"/>
    </source>
</evidence>
<evidence type="ECO:0000256" key="5">
    <source>
        <dbReference type="ARBA" id="ARBA00023288"/>
    </source>
</evidence>
<keyword evidence="4" id="KW-0564">Palmitate</keyword>
<evidence type="ECO:0000256" key="2">
    <source>
        <dbReference type="ARBA" id="ARBA00022729"/>
    </source>
</evidence>
<keyword evidence="2 7" id="KW-0732">Signal</keyword>
<dbReference type="SUPFAM" id="SSF53850">
    <property type="entry name" value="Periplasmic binding protein-like II"/>
    <property type="match status" value="1"/>
</dbReference>
<sequence>MKFPSLPQLLASLGMGLLVSLSAAASPAASHSITLGVTAGPHAQIAEAVAEVAKTKGLEVRLVEFTDGLLLNTATERGEIDANAFQHTPYLNQQVKDRGLKVQSVARTVLMPIAGYSRRVQSLDALPQGAQVAIPSDPTNSGRALKLLEAGGLLKLRDGVSFDATELDIIDNPKKLRILPLEQAQLPRSLEDVDFSVINSHFALNAGLVPKRDALLLEGQLSEYFCLIGVGEKNLQQPWVPVLVESFRSPEVKAFIEKKFEGNIIAGW</sequence>
<feature type="chain" id="PRO_5012206057" description="Lipoprotein" evidence="7">
    <location>
        <begin position="26"/>
        <end position="268"/>
    </location>
</feature>
<evidence type="ECO:0000313" key="8">
    <source>
        <dbReference type="EMBL" id="SHE41690.1"/>
    </source>
</evidence>
<keyword evidence="5 6" id="KW-0449">Lipoprotein</keyword>
<dbReference type="GO" id="GO:0016020">
    <property type="term" value="C:membrane"/>
    <property type="evidence" value="ECO:0007669"/>
    <property type="project" value="UniProtKB-SubCell"/>
</dbReference>
<feature type="signal peptide" evidence="7">
    <location>
        <begin position="1"/>
        <end position="25"/>
    </location>
</feature>
<dbReference type="CDD" id="cd13598">
    <property type="entry name" value="PBP2_lipoprotein_IlpA_like"/>
    <property type="match status" value="1"/>
</dbReference>
<gene>
    <name evidence="8" type="ORF">SAMN02745117_00273</name>
</gene>
<name>A0A1M4TB78_9BURK</name>
<dbReference type="RefSeq" id="WP_073353758.1">
    <property type="nucleotide sequence ID" value="NZ_FQUZ01000002.1"/>
</dbReference>
<dbReference type="Pfam" id="PF03180">
    <property type="entry name" value="Lipoprotein_9"/>
    <property type="match status" value="1"/>
</dbReference>
<organism evidence="8 9">
    <name type="scientific">Lampropedia hyalina DSM 16112</name>
    <dbReference type="NCBI Taxonomy" id="1122156"/>
    <lineage>
        <taxon>Bacteria</taxon>
        <taxon>Pseudomonadati</taxon>
        <taxon>Pseudomonadota</taxon>
        <taxon>Betaproteobacteria</taxon>
        <taxon>Burkholderiales</taxon>
        <taxon>Comamonadaceae</taxon>
        <taxon>Lampropedia</taxon>
    </lineage>
</organism>
<evidence type="ECO:0000313" key="9">
    <source>
        <dbReference type="Proteomes" id="UP000184327"/>
    </source>
</evidence>
<evidence type="ECO:0000256" key="7">
    <source>
        <dbReference type="SAM" id="SignalP"/>
    </source>
</evidence>
<accession>A0A1M4TB78</accession>
<keyword evidence="3" id="KW-0472">Membrane</keyword>